<evidence type="ECO:0000256" key="3">
    <source>
        <dbReference type="ARBA" id="ARBA00022927"/>
    </source>
</evidence>
<reference evidence="10" key="1">
    <citation type="journal article" date="2016" name="Nat. Commun.">
        <title>Genome analysis of three Pneumocystis species reveals adaptation mechanisms to life exclusively in mammalian hosts.</title>
        <authorList>
            <person name="Ma L."/>
            <person name="Chen Z."/>
            <person name="Huang D.W."/>
            <person name="Kutty G."/>
            <person name="Ishihara M."/>
            <person name="Wang H."/>
            <person name="Abouelleil A."/>
            <person name="Bishop L."/>
            <person name="Davey E."/>
            <person name="Deng R."/>
            <person name="Deng X."/>
            <person name="Fan L."/>
            <person name="Fantoni G."/>
            <person name="Fitzgerald M."/>
            <person name="Gogineni E."/>
            <person name="Goldberg J.M."/>
            <person name="Handley G."/>
            <person name="Hu X."/>
            <person name="Huber C."/>
            <person name="Jiao X."/>
            <person name="Jones K."/>
            <person name="Levin J.Z."/>
            <person name="Liu Y."/>
            <person name="Macdonald P."/>
            <person name="Melnikov A."/>
            <person name="Raley C."/>
            <person name="Sassi M."/>
            <person name="Sherman B.T."/>
            <person name="Song X."/>
            <person name="Sykes S."/>
            <person name="Tran B."/>
            <person name="Walsh L."/>
            <person name="Xia Y."/>
            <person name="Yang J."/>
            <person name="Young S."/>
            <person name="Zeng Q."/>
            <person name="Zheng X."/>
            <person name="Stephens R."/>
            <person name="Nusbaum C."/>
            <person name="Birren B.W."/>
            <person name="Azadi P."/>
            <person name="Lempicki R.A."/>
            <person name="Cuomo C.A."/>
            <person name="Kovacs J.A."/>
        </authorList>
    </citation>
    <scope>NUCLEOTIDE SEQUENCE [LARGE SCALE GENOMIC DNA]</scope>
    <source>
        <strain evidence="10">B123</strain>
    </source>
</reference>
<dbReference type="InterPro" id="IPR008942">
    <property type="entry name" value="ENTH_VHS"/>
</dbReference>
<dbReference type="Gene3D" id="1.25.40.90">
    <property type="match status" value="1"/>
</dbReference>
<dbReference type="PROSITE" id="PS50179">
    <property type="entry name" value="VHS"/>
    <property type="match status" value="1"/>
</dbReference>
<dbReference type="GO" id="GO:0043328">
    <property type="term" value="P:protein transport to vacuole involved in ubiquitin-dependent protein catabolic process via the multivesicular body sorting pathway"/>
    <property type="evidence" value="ECO:0007669"/>
    <property type="project" value="TreeGrafter"/>
</dbReference>
<organism evidence="9 10">
    <name type="scientific">Pneumocystis murina (strain B123)</name>
    <name type="common">Mouse pneumocystis pneumonia agent</name>
    <name type="synonym">Pneumocystis carinii f. sp. muris</name>
    <dbReference type="NCBI Taxonomy" id="1069680"/>
    <lineage>
        <taxon>Eukaryota</taxon>
        <taxon>Fungi</taxon>
        <taxon>Dikarya</taxon>
        <taxon>Ascomycota</taxon>
        <taxon>Taphrinomycotina</taxon>
        <taxon>Pneumocystomycetes</taxon>
        <taxon>Pneumocystaceae</taxon>
        <taxon>Pneumocystis</taxon>
    </lineage>
</organism>
<accession>M7NNI0</accession>
<evidence type="ECO:0008006" key="11">
    <source>
        <dbReference type="Google" id="ProtNLM"/>
    </source>
</evidence>
<dbReference type="InterPro" id="IPR013041">
    <property type="entry name" value="Clathrin_app_Ig-like_sf"/>
</dbReference>
<keyword evidence="10" id="KW-1185">Reference proteome</keyword>
<comment type="subcellular location">
    <subcellularLocation>
        <location evidence="1">Golgi apparatus</location>
        <location evidence="1">trans-Golgi network</location>
    </subcellularLocation>
</comment>
<dbReference type="SUPFAM" id="SSF89009">
    <property type="entry name" value="GAT-like domain"/>
    <property type="match status" value="1"/>
</dbReference>
<dbReference type="FunFam" id="1.25.40.90:FF:000008">
    <property type="entry name" value="VHS domain protein"/>
    <property type="match status" value="1"/>
</dbReference>
<dbReference type="Gene3D" id="1.20.5.170">
    <property type="match status" value="1"/>
</dbReference>
<evidence type="ECO:0000313" key="10">
    <source>
        <dbReference type="Proteomes" id="UP000011958"/>
    </source>
</evidence>
<keyword evidence="3" id="KW-0653">Protein transport</keyword>
<dbReference type="HOGENOM" id="CLU_017092_0_0_1"/>
<dbReference type="InterPro" id="IPR008152">
    <property type="entry name" value="Clathrin_a/b/g-adaptin_app_Ig"/>
</dbReference>
<dbReference type="SUPFAM" id="SSF48464">
    <property type="entry name" value="ENTH/VHS domain"/>
    <property type="match status" value="1"/>
</dbReference>
<dbReference type="Gene3D" id="2.60.40.1230">
    <property type="match status" value="1"/>
</dbReference>
<dbReference type="eggNOG" id="KOG1087">
    <property type="taxonomic scope" value="Eukaryota"/>
</dbReference>
<dbReference type="VEuPathDB" id="FungiDB:PNEG_02962"/>
<dbReference type="RefSeq" id="XP_007875007.1">
    <property type="nucleotide sequence ID" value="XM_007876816.1"/>
</dbReference>
<evidence type="ECO:0000256" key="4">
    <source>
        <dbReference type="ARBA" id="ARBA00023034"/>
    </source>
</evidence>
<dbReference type="CDD" id="cd16998">
    <property type="entry name" value="VHS_GGA_fungi"/>
    <property type="match status" value="1"/>
</dbReference>
<gene>
    <name evidence="9" type="ORF">PNEG_02962</name>
</gene>
<dbReference type="GO" id="GO:0006896">
    <property type="term" value="P:Golgi to vacuole transport"/>
    <property type="evidence" value="ECO:0007669"/>
    <property type="project" value="UniProtKB-ARBA"/>
</dbReference>
<dbReference type="OMA" id="VNDRNPT"/>
<dbReference type="PROSITE" id="PS50909">
    <property type="entry name" value="GAT"/>
    <property type="match status" value="1"/>
</dbReference>
<evidence type="ECO:0000259" key="7">
    <source>
        <dbReference type="PROSITE" id="PS50180"/>
    </source>
</evidence>
<dbReference type="GO" id="GO:0035091">
    <property type="term" value="F:phosphatidylinositol binding"/>
    <property type="evidence" value="ECO:0007669"/>
    <property type="project" value="InterPro"/>
</dbReference>
<sequence>MNFHRNPSELLFYIERSCSPTLEEPNLAFNLEVVDFINQKKGNMAREAAMMIVRKVNNRSSLVPMLALSLLDVCVKNCGYPFHLQVATKEFLNKLVRQFPERPPYRLTRLQTKILQIIAEWNQTLCLTSRYKEDLMNIRDMYRLLQFKGYMFPEIQNDSASVLNTPDNFRSAEELEQEDRETKSAKLQELVRRGTPADLVEANKLMKILAGYDTGIRNNYRAKVAEDIEKIRRKTFLLQEMLKKNNKDTIYKSDICEDFISSIKNAQPKIRKILEQEKNDTEAISKLLELNDMINVTILQYGKTNEEKAFNENGDLNPILNNSVEKKDIPLIDFDDHSNLHTNSTFIKEKSSELDDLLGLSFDGSSSELFNETNEKTHVNLKSLSLIDDSFDSVLNSKTFEPNISFNNIQNEAFHNHTASEFVFNQIPGIGANEQKNINISVLDTPDLVIHFLISRKNSSSNSPILIKIGFSNKSFTDIISSLNFQMSVPKTILLKMEQQIGSIINPTQRNGITQLATIFGIKDELDNLKLKWKVSYYLGNCPMEKSGKELFILKY</sequence>
<dbReference type="GO" id="GO:0043130">
    <property type="term" value="F:ubiquitin binding"/>
    <property type="evidence" value="ECO:0007669"/>
    <property type="project" value="InterPro"/>
</dbReference>
<evidence type="ECO:0000259" key="6">
    <source>
        <dbReference type="PROSITE" id="PS50179"/>
    </source>
</evidence>
<dbReference type="AlphaFoldDB" id="M7NNI0"/>
<dbReference type="PANTHER" id="PTHR47180:SF1">
    <property type="entry name" value="ADP-RIBOSYLATION FACTOR-BINDING PROTEIN GGA1-RELATED"/>
    <property type="match status" value="1"/>
</dbReference>
<dbReference type="GeneID" id="19896649"/>
<dbReference type="SMART" id="SM00288">
    <property type="entry name" value="VHS"/>
    <property type="match status" value="1"/>
</dbReference>
<evidence type="ECO:0000256" key="1">
    <source>
        <dbReference type="ARBA" id="ARBA00004601"/>
    </source>
</evidence>
<dbReference type="Pfam" id="PF02883">
    <property type="entry name" value="Alpha_adaptinC2"/>
    <property type="match status" value="1"/>
</dbReference>
<name>M7NNI0_PNEMU</name>
<dbReference type="EMBL" id="AFWA02000014">
    <property type="protein sequence ID" value="EMR08792.1"/>
    <property type="molecule type" value="Genomic_DNA"/>
</dbReference>
<dbReference type="GO" id="GO:0005829">
    <property type="term" value="C:cytosol"/>
    <property type="evidence" value="ECO:0007669"/>
    <property type="project" value="GOC"/>
</dbReference>
<evidence type="ECO:0000256" key="2">
    <source>
        <dbReference type="ARBA" id="ARBA00022448"/>
    </source>
</evidence>
<dbReference type="PROSITE" id="PS50180">
    <property type="entry name" value="GAE"/>
    <property type="match status" value="1"/>
</dbReference>
<dbReference type="STRING" id="1069680.M7NNI0"/>
<dbReference type="Proteomes" id="UP000011958">
    <property type="component" value="Unassembled WGS sequence"/>
</dbReference>
<dbReference type="Pfam" id="PF03127">
    <property type="entry name" value="GAT"/>
    <property type="match status" value="1"/>
</dbReference>
<dbReference type="SMART" id="SM00809">
    <property type="entry name" value="Alpha_adaptinC2"/>
    <property type="match status" value="1"/>
</dbReference>
<dbReference type="CDD" id="cd14235">
    <property type="entry name" value="GAT_GGA_fungi"/>
    <property type="match status" value="1"/>
</dbReference>
<dbReference type="InterPro" id="IPR038425">
    <property type="entry name" value="GAT_sf"/>
</dbReference>
<dbReference type="InterPro" id="IPR008153">
    <property type="entry name" value="GAE_dom"/>
</dbReference>
<dbReference type="PANTHER" id="PTHR47180">
    <property type="entry name" value="ADP-RIBOSYLATION FACTOR-BINDING PROTEIN GGA1-RELATED"/>
    <property type="match status" value="1"/>
</dbReference>
<dbReference type="GO" id="GO:0006895">
    <property type="term" value="P:Golgi to endosome transport"/>
    <property type="evidence" value="ECO:0007669"/>
    <property type="project" value="TreeGrafter"/>
</dbReference>
<feature type="domain" description="GAE" evidence="7">
    <location>
        <begin position="435"/>
        <end position="554"/>
    </location>
</feature>
<dbReference type="InterPro" id="IPR002014">
    <property type="entry name" value="VHS_dom"/>
</dbReference>
<keyword evidence="4" id="KW-0333">Golgi apparatus</keyword>
<proteinExistence type="predicted"/>
<keyword evidence="2" id="KW-0813">Transport</keyword>
<comment type="function">
    <text evidence="5">May play a role in the regulation of membrane traffic through the trans-Golgi network.</text>
</comment>
<dbReference type="InterPro" id="IPR004152">
    <property type="entry name" value="GAT_dom"/>
</dbReference>
<protein>
    <recommendedName>
        <fullName evidence="11">VHS domain-containing protein</fullName>
    </recommendedName>
</protein>
<dbReference type="OrthoDB" id="2018246at2759"/>
<dbReference type="Pfam" id="PF00790">
    <property type="entry name" value="VHS"/>
    <property type="match status" value="1"/>
</dbReference>
<comment type="caution">
    <text evidence="9">The sequence shown here is derived from an EMBL/GenBank/DDBJ whole genome shotgun (WGS) entry which is preliminary data.</text>
</comment>
<dbReference type="SUPFAM" id="SSF49348">
    <property type="entry name" value="Clathrin adaptor appendage domain"/>
    <property type="match status" value="1"/>
</dbReference>
<dbReference type="GO" id="GO:0005802">
    <property type="term" value="C:trans-Golgi network"/>
    <property type="evidence" value="ECO:0007669"/>
    <property type="project" value="TreeGrafter"/>
</dbReference>
<feature type="domain" description="GAT" evidence="8">
    <location>
        <begin position="180"/>
        <end position="306"/>
    </location>
</feature>
<evidence type="ECO:0000256" key="5">
    <source>
        <dbReference type="ARBA" id="ARBA00053552"/>
    </source>
</evidence>
<dbReference type="InterPro" id="IPR052653">
    <property type="entry name" value="ARF-binding"/>
</dbReference>
<evidence type="ECO:0000259" key="8">
    <source>
        <dbReference type="PROSITE" id="PS50909"/>
    </source>
</evidence>
<dbReference type="Gene3D" id="1.20.58.160">
    <property type="match status" value="1"/>
</dbReference>
<evidence type="ECO:0000313" key="9">
    <source>
        <dbReference type="EMBL" id="EMR08792.1"/>
    </source>
</evidence>
<feature type="domain" description="VHS" evidence="6">
    <location>
        <begin position="17"/>
        <end position="153"/>
    </location>
</feature>